<dbReference type="OrthoDB" id="5464at2759"/>
<evidence type="ECO:0000313" key="17">
    <source>
        <dbReference type="Proteomes" id="UP000835052"/>
    </source>
</evidence>
<comment type="similarity">
    <text evidence="12">Belongs to the ephrin family.</text>
</comment>
<feature type="transmembrane region" description="Helical" evidence="13">
    <location>
        <begin position="1412"/>
        <end position="1434"/>
    </location>
</feature>
<dbReference type="PANTHER" id="PTHR13914">
    <property type="entry name" value="PROLINE OXIDASE"/>
    <property type="match status" value="1"/>
</dbReference>
<evidence type="ECO:0000256" key="2">
    <source>
        <dbReference type="ARBA" id="ARBA00004739"/>
    </source>
</evidence>
<feature type="transmembrane region" description="Helical" evidence="13">
    <location>
        <begin position="1200"/>
        <end position="1223"/>
    </location>
</feature>
<feature type="transmembrane region" description="Helical" evidence="13">
    <location>
        <begin position="1052"/>
        <end position="1075"/>
    </location>
</feature>
<dbReference type="SUPFAM" id="SSF49503">
    <property type="entry name" value="Cupredoxins"/>
    <property type="match status" value="1"/>
</dbReference>
<dbReference type="InterPro" id="IPR029041">
    <property type="entry name" value="FAD-linked_oxidoreductase-like"/>
</dbReference>
<keyword evidence="5 13" id="KW-0812">Transmembrane</keyword>
<dbReference type="InterPro" id="IPR036259">
    <property type="entry name" value="MFS_trans_sf"/>
</dbReference>
<dbReference type="Proteomes" id="UP000835052">
    <property type="component" value="Unassembled WGS sequence"/>
</dbReference>
<evidence type="ECO:0000256" key="13">
    <source>
        <dbReference type="SAM" id="Phobius"/>
    </source>
</evidence>
<dbReference type="GO" id="GO:0010133">
    <property type="term" value="P:L-proline catabolic process to L-glutamate"/>
    <property type="evidence" value="ECO:0007669"/>
    <property type="project" value="TreeGrafter"/>
</dbReference>
<dbReference type="Pfam" id="PF00812">
    <property type="entry name" value="Ephrin"/>
    <property type="match status" value="1"/>
</dbReference>
<evidence type="ECO:0000256" key="9">
    <source>
        <dbReference type="ARBA" id="ARBA00023136"/>
    </source>
</evidence>
<feature type="transmembrane region" description="Helical" evidence="13">
    <location>
        <begin position="1479"/>
        <end position="1498"/>
    </location>
</feature>
<dbReference type="InterPro" id="IPR005828">
    <property type="entry name" value="MFS_sugar_transport-like"/>
</dbReference>
<evidence type="ECO:0000256" key="6">
    <source>
        <dbReference type="ARBA" id="ARBA00022989"/>
    </source>
</evidence>
<name>A0A8S1H4V9_9PELO</name>
<dbReference type="GO" id="GO:0004657">
    <property type="term" value="F:proline dehydrogenase activity"/>
    <property type="evidence" value="ECO:0007669"/>
    <property type="project" value="UniProtKB-EC"/>
</dbReference>
<evidence type="ECO:0000256" key="7">
    <source>
        <dbReference type="ARBA" id="ARBA00023002"/>
    </source>
</evidence>
<evidence type="ECO:0000256" key="5">
    <source>
        <dbReference type="ARBA" id="ARBA00022692"/>
    </source>
</evidence>
<dbReference type="InterPro" id="IPR020846">
    <property type="entry name" value="MFS_dom"/>
</dbReference>
<dbReference type="Pfam" id="PF00083">
    <property type="entry name" value="Sugar_tr"/>
    <property type="match status" value="1"/>
</dbReference>
<keyword evidence="9 13" id="KW-0472">Membrane</keyword>
<evidence type="ECO:0000256" key="10">
    <source>
        <dbReference type="ARBA" id="ARBA00041059"/>
    </source>
</evidence>
<sequence length="1520" mass="169578">MRTAFVSSRRAAFILHKTASGLPVSAYNGFATSSVVSKASESPPPGLAKEIEQCYSRLDLSFENTKEAFKSKTNSELIRALVVLRLCSVGWLVQKNQAILATLRNVLGSTLFKKVLKSTFYGHFVAGETKTEVEPVVSKLRRFGVKSILDYSVEADISSEEATKRTVKGTSDAKIETAAMTEIVDPATAETTRERYSVHKEFADRREGVASARTYFYEGEEVCDQNRDIFRDSIDAVAAVTGGEGFCAVKITALGRPQLLLKLSESIAQTQNFFRALTQVNKIQVARLTEQDFINRLKELGVKTDSQSARKWFRTVDFDSDGEVDFHGWNKLLDDNTKLGQLFKVLNINTGELEPLIQNLSNEEELEFRNMVRRTLNVAEYAISKGVRIMVDAEQTYLQPAISRITIEMMKRYNKERGNIFNTYQAYLKSALQNMEADMQVARREGWHFGAKLVRGAYMEQERKRAETVGYADPINVNYEMTSKMYESCLTRIGDEIERRGRNNVSVMIASHNEDTVRFAVNLMKERTIAPSERLMCFAQLYGMCDQVSFSLGQAGYSVYKYLPYGPVEDVLPYLSRRALENGSVLKKANKERSSSSFGIESRLVIHHERSLELHARSFSFLAVITGLPPPEENIFCRADDVKMLVECFGSRPDLPQRINESPRSLAAHNRSRPSVCRVFDLKLPPSRASLWIARFVGNERRISREWAAGCRAFGSAIDMRRREDVISRARFCLNASDPHTINVTEIRRILVLGEFIGYLARQDLLEAAAGHPPLSPTQLGGSFQLLPETRARADGAMWMMKAALAVLVAVDVVASRRLPDVFWNSTNTIFDVSNTDHVMSVLIGDRLTIRCPRPDNLRPYEYSYIFMVSEEEYSHCFLKEPRLVGACDNETNEISMNIVFRQFTPTPGGFEFEPGHTYYLTSTSDGSQKGIGRRKGGLCETHQMKVKFDVFAQDGGRPKFAARINRKDEETSSTPVMYVIHNDEEDDDDNAAATTTMLAALLVAEKNTSKRKEVVKFFCIISRSTFCAMEVVEEPMVKPLARPKKSRWPSVSLSLCSLIVAVGGAFNFGFQLLITNPAQEAFIQFLNASRSLRDDGTDNLKDLENEWSSIVATFFLGSFCGAFLIRLVSERLGRKKGLILSHAIQAFGCLLTILSYFTVNHYVFVVSRIIIGIGITISMGISAMFITECSPCECRGVTSLANGTMLQCGLVVGAVAAMPQLLGTTERWFWLFVIELFGLVGVLSAMPFVKESPGHLLAHNRNSEAISSVQFYYNVTQSRARKIVDDMSSLKSGQKESLVSVWKDPWTRRGTLIGCFVMWSMAMSGITVINAFAFEILVNTGLNPFEASLANVFVCLFSVLGILMSTTIIESHGRRPLLLSTFACLAVINVAVFGLMFAFGRTKVPSVGLALVAAICVFNFVFAMGPGPLSLFISGELVGQNARSASATWANATMAATRSVLLAVYIPFKNATSESTAYIAFFLFPMVFAVFVLYFTLPETKGKTVEELREKALSRRLLK</sequence>
<evidence type="ECO:0000256" key="3">
    <source>
        <dbReference type="ARBA" id="ARBA00005869"/>
    </source>
</evidence>
<reference evidence="16" key="1">
    <citation type="submission" date="2020-10" db="EMBL/GenBank/DDBJ databases">
        <authorList>
            <person name="Kikuchi T."/>
        </authorList>
    </citation>
    <scope>NUCLEOTIDE SEQUENCE</scope>
    <source>
        <strain evidence="16">NKZ352</strain>
    </source>
</reference>
<dbReference type="SUPFAM" id="SSF103473">
    <property type="entry name" value="MFS general substrate transporter"/>
    <property type="match status" value="1"/>
</dbReference>
<dbReference type="Gene3D" id="2.60.40.420">
    <property type="entry name" value="Cupredoxins - blue copper proteins"/>
    <property type="match status" value="1"/>
</dbReference>
<dbReference type="EMBL" id="CAJGYM010000020">
    <property type="protein sequence ID" value="CAD6191316.1"/>
    <property type="molecule type" value="Genomic_DNA"/>
</dbReference>
<evidence type="ECO:0000256" key="11">
    <source>
        <dbReference type="ARBA" id="ARBA00041725"/>
    </source>
</evidence>
<feature type="transmembrane region" description="Helical" evidence="13">
    <location>
        <begin position="1377"/>
        <end position="1400"/>
    </location>
</feature>
<evidence type="ECO:0000256" key="4">
    <source>
        <dbReference type="ARBA" id="ARBA00012695"/>
    </source>
</evidence>
<dbReference type="GO" id="GO:0005739">
    <property type="term" value="C:mitochondrion"/>
    <property type="evidence" value="ECO:0007669"/>
    <property type="project" value="TreeGrafter"/>
</dbReference>
<dbReference type="PANTHER" id="PTHR13914:SF0">
    <property type="entry name" value="PROLINE DEHYDROGENASE 1, MITOCHONDRIAL"/>
    <property type="match status" value="1"/>
</dbReference>
<dbReference type="GO" id="GO:0016020">
    <property type="term" value="C:membrane"/>
    <property type="evidence" value="ECO:0007669"/>
    <property type="project" value="UniProtKB-SubCell"/>
</dbReference>
<evidence type="ECO:0000259" key="14">
    <source>
        <dbReference type="PROSITE" id="PS50850"/>
    </source>
</evidence>
<dbReference type="Gene3D" id="3.20.20.220">
    <property type="match status" value="2"/>
</dbReference>
<feature type="transmembrane region" description="Helical" evidence="13">
    <location>
        <begin position="1350"/>
        <end position="1370"/>
    </location>
</feature>
<dbReference type="SUPFAM" id="SSF47473">
    <property type="entry name" value="EF-hand"/>
    <property type="match status" value="1"/>
</dbReference>
<protein>
    <recommendedName>
        <fullName evidence="10">Proline dehydrogenase 1, mitochondrial</fullName>
        <ecNumber evidence="4">1.5.5.2</ecNumber>
    </recommendedName>
    <alternativeName>
        <fullName evidence="11">Proline oxidase</fullName>
    </alternativeName>
</protein>
<keyword evidence="6 13" id="KW-1133">Transmembrane helix</keyword>
<keyword evidence="8" id="KW-0642">Proline metabolism</keyword>
<dbReference type="InterPro" id="IPR011992">
    <property type="entry name" value="EF-hand-dom_pair"/>
</dbReference>
<feature type="transmembrane region" description="Helical" evidence="13">
    <location>
        <begin position="1166"/>
        <end position="1188"/>
    </location>
</feature>
<dbReference type="SUPFAM" id="SSF51730">
    <property type="entry name" value="FAD-linked oxidoreductase"/>
    <property type="match status" value="1"/>
</dbReference>
<keyword evidence="7" id="KW-0560">Oxidoreductase</keyword>
<evidence type="ECO:0000256" key="12">
    <source>
        <dbReference type="PROSITE-ProRule" id="PRU00884"/>
    </source>
</evidence>
<evidence type="ECO:0000256" key="8">
    <source>
        <dbReference type="ARBA" id="ARBA00023062"/>
    </source>
</evidence>
<feature type="domain" description="Ephrin RBD" evidence="15">
    <location>
        <begin position="817"/>
        <end position="951"/>
    </location>
</feature>
<dbReference type="Gene3D" id="1.20.1250.20">
    <property type="entry name" value="MFS general substrate transporter like domains"/>
    <property type="match status" value="1"/>
</dbReference>
<dbReference type="FunFam" id="3.20.20.220:FF:000012">
    <property type="entry name" value="Proline dehydrogenase"/>
    <property type="match status" value="1"/>
</dbReference>
<comment type="similarity">
    <text evidence="3">Belongs to the proline oxidase family.</text>
</comment>
<proteinExistence type="inferred from homology"/>
<feature type="transmembrane region" description="Helical" evidence="13">
    <location>
        <begin position="1138"/>
        <end position="1160"/>
    </location>
</feature>
<organism evidence="16 17">
    <name type="scientific">Caenorhabditis auriculariae</name>
    <dbReference type="NCBI Taxonomy" id="2777116"/>
    <lineage>
        <taxon>Eukaryota</taxon>
        <taxon>Metazoa</taxon>
        <taxon>Ecdysozoa</taxon>
        <taxon>Nematoda</taxon>
        <taxon>Chromadorea</taxon>
        <taxon>Rhabditida</taxon>
        <taxon>Rhabditina</taxon>
        <taxon>Rhabditomorpha</taxon>
        <taxon>Rhabditoidea</taxon>
        <taxon>Rhabditidae</taxon>
        <taxon>Peloderinae</taxon>
        <taxon>Caenorhabditis</taxon>
    </lineage>
</organism>
<dbReference type="PROSITE" id="PS51551">
    <property type="entry name" value="EPHRIN_RBD_2"/>
    <property type="match status" value="1"/>
</dbReference>
<gene>
    <name evidence="16" type="ORF">CAUJ_LOCUS7235</name>
</gene>
<dbReference type="InterPro" id="IPR002872">
    <property type="entry name" value="Proline_DH_dom"/>
</dbReference>
<dbReference type="GO" id="GO:0071949">
    <property type="term" value="F:FAD binding"/>
    <property type="evidence" value="ECO:0007669"/>
    <property type="project" value="TreeGrafter"/>
</dbReference>
<feature type="transmembrane region" description="Helical" evidence="13">
    <location>
        <begin position="1229"/>
        <end position="1250"/>
    </location>
</feature>
<feature type="transmembrane region" description="Helical" evidence="13">
    <location>
        <begin position="1108"/>
        <end position="1126"/>
    </location>
</feature>
<comment type="caution">
    <text evidence="16">The sequence shown here is derived from an EMBL/GenBank/DDBJ whole genome shotgun (WGS) entry which is preliminary data.</text>
</comment>
<dbReference type="EC" id="1.5.5.2" evidence="4"/>
<dbReference type="GO" id="GO:0022857">
    <property type="term" value="F:transmembrane transporter activity"/>
    <property type="evidence" value="ECO:0007669"/>
    <property type="project" value="InterPro"/>
</dbReference>
<dbReference type="InterPro" id="IPR001799">
    <property type="entry name" value="Ephrin_RBD"/>
</dbReference>
<comment type="pathway">
    <text evidence="2">Amino-acid degradation; L-proline degradation into L-glutamate; L-glutamate from L-proline: step 1/2.</text>
</comment>
<dbReference type="CDD" id="cd02675">
    <property type="entry name" value="Ephrin_ectodomain"/>
    <property type="match status" value="1"/>
</dbReference>
<comment type="caution">
    <text evidence="12">Lacks conserved residue(s) required for the propagation of feature annotation.</text>
</comment>
<evidence type="ECO:0000259" key="15">
    <source>
        <dbReference type="PROSITE" id="PS51551"/>
    </source>
</evidence>
<dbReference type="Pfam" id="PF01619">
    <property type="entry name" value="Pro_dh"/>
    <property type="match status" value="1"/>
</dbReference>
<comment type="subcellular location">
    <subcellularLocation>
        <location evidence="1">Membrane</location>
        <topology evidence="1">Multi-pass membrane protein</topology>
    </subcellularLocation>
</comment>
<evidence type="ECO:0000256" key="1">
    <source>
        <dbReference type="ARBA" id="ARBA00004141"/>
    </source>
</evidence>
<dbReference type="PROSITE" id="PS50850">
    <property type="entry name" value="MFS"/>
    <property type="match status" value="1"/>
</dbReference>
<keyword evidence="17" id="KW-1185">Reference proteome</keyword>
<evidence type="ECO:0000313" key="16">
    <source>
        <dbReference type="EMBL" id="CAD6191316.1"/>
    </source>
</evidence>
<dbReference type="InterPro" id="IPR008972">
    <property type="entry name" value="Cupredoxin"/>
</dbReference>
<feature type="domain" description="Major facilitator superfamily (MFS) profile" evidence="14">
    <location>
        <begin position="1058"/>
        <end position="1502"/>
    </location>
</feature>
<feature type="transmembrane region" description="Helical" evidence="13">
    <location>
        <begin position="1313"/>
        <end position="1338"/>
    </location>
</feature>
<accession>A0A8S1H4V9</accession>
<dbReference type="PRINTS" id="PR01347">
    <property type="entry name" value="EPHRIN"/>
</dbReference>
<dbReference type="InterPro" id="IPR015659">
    <property type="entry name" value="Proline_oxidase"/>
</dbReference>